<dbReference type="Proteomes" id="UP000184085">
    <property type="component" value="Unassembled WGS sequence"/>
</dbReference>
<organism evidence="1 2">
    <name type="scientific">Donghicola eburneus</name>
    <dbReference type="NCBI Taxonomy" id="393278"/>
    <lineage>
        <taxon>Bacteria</taxon>
        <taxon>Pseudomonadati</taxon>
        <taxon>Pseudomonadota</taxon>
        <taxon>Alphaproteobacteria</taxon>
        <taxon>Rhodobacterales</taxon>
        <taxon>Roseobacteraceae</taxon>
        <taxon>Donghicola</taxon>
    </lineage>
</organism>
<accession>A0A1M4MZS8</accession>
<sequence>MQQPIAASATTALAHSNKLGKDNKEFCMSMWAAWRLRSVVESYAEQTAKREA</sequence>
<dbReference type="EMBL" id="FMJB01000050">
    <property type="protein sequence ID" value="SCM68069.1"/>
    <property type="molecule type" value="Genomic_DNA"/>
</dbReference>
<dbReference type="AlphaFoldDB" id="A0A1M4MZS8"/>
<reference evidence="2" key="1">
    <citation type="submission" date="2016-09" db="EMBL/GenBank/DDBJ databases">
        <authorList>
            <person name="Wibberg D."/>
        </authorList>
    </citation>
    <scope>NUCLEOTIDE SEQUENCE [LARGE SCALE GENOMIC DNA]</scope>
</reference>
<evidence type="ECO:0000313" key="2">
    <source>
        <dbReference type="Proteomes" id="UP000184085"/>
    </source>
</evidence>
<name>A0A1M4MZS8_9RHOB</name>
<evidence type="ECO:0000313" key="1">
    <source>
        <dbReference type="EMBL" id="SCM68069.1"/>
    </source>
</evidence>
<dbReference type="RefSeq" id="WP_177218605.1">
    <property type="nucleotide sequence ID" value="NZ_FMJB01000050.1"/>
</dbReference>
<protein>
    <submittedName>
        <fullName evidence="1">Uncharacterized protein</fullName>
    </submittedName>
</protein>
<gene>
    <name evidence="1" type="ORF">KARMA_2277</name>
</gene>
<keyword evidence="2" id="KW-1185">Reference proteome</keyword>
<proteinExistence type="predicted"/>